<name>A0AAN8A1G2_9PEZI</name>
<evidence type="ECO:0000313" key="3">
    <source>
        <dbReference type="Proteomes" id="UP001310594"/>
    </source>
</evidence>
<feature type="transmembrane region" description="Helical" evidence="1">
    <location>
        <begin position="206"/>
        <end position="231"/>
    </location>
</feature>
<keyword evidence="1" id="KW-0812">Transmembrane</keyword>
<comment type="caution">
    <text evidence="2">The sequence shown here is derived from an EMBL/GenBank/DDBJ whole genome shotgun (WGS) entry which is preliminary data.</text>
</comment>
<keyword evidence="1" id="KW-1133">Transmembrane helix</keyword>
<gene>
    <name evidence="2" type="ORF">LTR97_008700</name>
</gene>
<feature type="transmembrane region" description="Helical" evidence="1">
    <location>
        <begin position="243"/>
        <end position="265"/>
    </location>
</feature>
<keyword evidence="1" id="KW-0472">Membrane</keyword>
<dbReference type="Pfam" id="PF11915">
    <property type="entry name" value="DUF3433"/>
    <property type="match status" value="1"/>
</dbReference>
<protein>
    <submittedName>
        <fullName evidence="2">Uncharacterized protein</fullName>
    </submittedName>
</protein>
<feature type="transmembrane region" description="Helical" evidence="1">
    <location>
        <begin position="63"/>
        <end position="86"/>
    </location>
</feature>
<reference evidence="2" key="1">
    <citation type="submission" date="2023-08" db="EMBL/GenBank/DDBJ databases">
        <title>Black Yeasts Isolated from many extreme environments.</title>
        <authorList>
            <person name="Coleine C."/>
            <person name="Stajich J.E."/>
            <person name="Selbmann L."/>
        </authorList>
    </citation>
    <scope>NUCLEOTIDE SEQUENCE</scope>
    <source>
        <strain evidence="2">CCFEE 5810</strain>
    </source>
</reference>
<evidence type="ECO:0000313" key="2">
    <source>
        <dbReference type="EMBL" id="KAK5695194.1"/>
    </source>
</evidence>
<feature type="transmembrane region" description="Helical" evidence="1">
    <location>
        <begin position="135"/>
        <end position="157"/>
    </location>
</feature>
<proteinExistence type="predicted"/>
<dbReference type="AlphaFoldDB" id="A0AAN8A1G2"/>
<dbReference type="EMBL" id="JAVRQU010000014">
    <property type="protein sequence ID" value="KAK5695194.1"/>
    <property type="molecule type" value="Genomic_DNA"/>
</dbReference>
<accession>A0AAN8A1G2</accession>
<organism evidence="2 3">
    <name type="scientific">Elasticomyces elasticus</name>
    <dbReference type="NCBI Taxonomy" id="574655"/>
    <lineage>
        <taxon>Eukaryota</taxon>
        <taxon>Fungi</taxon>
        <taxon>Dikarya</taxon>
        <taxon>Ascomycota</taxon>
        <taxon>Pezizomycotina</taxon>
        <taxon>Dothideomycetes</taxon>
        <taxon>Dothideomycetidae</taxon>
        <taxon>Mycosphaerellales</taxon>
        <taxon>Teratosphaeriaceae</taxon>
        <taxon>Elasticomyces</taxon>
    </lineage>
</organism>
<dbReference type="PANTHER" id="PTHR37544">
    <property type="entry name" value="SPRAY-RELATED"/>
    <property type="match status" value="1"/>
</dbReference>
<dbReference type="Proteomes" id="UP001310594">
    <property type="component" value="Unassembled WGS sequence"/>
</dbReference>
<dbReference type="PANTHER" id="PTHR37544:SF3">
    <property type="entry name" value="SPRAY"/>
    <property type="match status" value="1"/>
</dbReference>
<evidence type="ECO:0000256" key="1">
    <source>
        <dbReference type="SAM" id="Phobius"/>
    </source>
</evidence>
<sequence length="394" mass="44266">MFRLGYWRRGRDEIVYGIRPVKGRCAFRRMYGDDLERDALDVGQKGSETTDESSLFRFTPVIAIPWLILHIVALASLLGLLVYAAVTGIATKGFAVHGLAFSVFNNTSDGFAQNFTLTDTDTGTWTLSDNPEANAVLVLTRLIPVVFFAWALGYSDVLDAHFRYRQRLYNMSRGPCSADDSILLGYLTMSPFEVTAEAFKRSHWKVFYFSILNAVWTVLLVVPVSTLTLVYTKTQDREVIGRFAISFYVGSMIIICVLIVSYGFAWPWKRRRAPRWRTSLLDMWTLFRKSHLCKLPEFGRCTPDWGPEHLAAAVQLNYDKYLMGVCHGEGGTKRLGFDMCFDGLTGRTTPYVDQVAPRSSGAKGDYGLTATHDGEGEAFELMANQSSSPATRQH</sequence>
<dbReference type="InterPro" id="IPR021840">
    <property type="entry name" value="DUF3433"/>
</dbReference>